<reference evidence="4" key="1">
    <citation type="submission" date="2024-06" db="EMBL/GenBank/DDBJ databases">
        <authorList>
            <person name="Liu X."/>
            <person name="Lenzi L."/>
            <person name="Haldenby T S."/>
            <person name="Uol C."/>
        </authorList>
    </citation>
    <scope>NUCLEOTIDE SEQUENCE</scope>
</reference>
<dbReference type="AlphaFoldDB" id="A0AAV2TTP7"/>
<keyword evidence="1" id="KW-0479">Metal-binding</keyword>
<feature type="region of interest" description="Disordered" evidence="2">
    <location>
        <begin position="19"/>
        <end position="40"/>
    </location>
</feature>
<comment type="caution">
    <text evidence="4">The sequence shown here is derived from an EMBL/GenBank/DDBJ whole genome shotgun (WGS) entry which is preliminary data.</text>
</comment>
<keyword evidence="1" id="KW-0862">Zinc</keyword>
<feature type="compositionally biased region" description="Low complexity" evidence="2">
    <location>
        <begin position="262"/>
        <end position="273"/>
    </location>
</feature>
<gene>
    <name evidence="4" type="ORF">CDAUBV1_LOCUS15011</name>
</gene>
<feature type="domain" description="CCHC-type" evidence="3">
    <location>
        <begin position="246"/>
        <end position="260"/>
    </location>
</feature>
<accession>A0AAV2TTP7</accession>
<proteinExistence type="predicted"/>
<dbReference type="GO" id="GO:0003676">
    <property type="term" value="F:nucleic acid binding"/>
    <property type="evidence" value="ECO:0007669"/>
    <property type="project" value="InterPro"/>
</dbReference>
<dbReference type="InterPro" id="IPR001878">
    <property type="entry name" value="Znf_CCHC"/>
</dbReference>
<evidence type="ECO:0000256" key="1">
    <source>
        <dbReference type="PROSITE-ProRule" id="PRU00047"/>
    </source>
</evidence>
<dbReference type="InterPro" id="IPR036875">
    <property type="entry name" value="Znf_CCHC_sf"/>
</dbReference>
<dbReference type="Proteomes" id="UP001497525">
    <property type="component" value="Unassembled WGS sequence"/>
</dbReference>
<organism evidence="4 5">
    <name type="scientific">Calicophoron daubneyi</name>
    <name type="common">Rumen fluke</name>
    <name type="synonym">Paramphistomum daubneyi</name>
    <dbReference type="NCBI Taxonomy" id="300641"/>
    <lineage>
        <taxon>Eukaryota</taxon>
        <taxon>Metazoa</taxon>
        <taxon>Spiralia</taxon>
        <taxon>Lophotrochozoa</taxon>
        <taxon>Platyhelminthes</taxon>
        <taxon>Trematoda</taxon>
        <taxon>Digenea</taxon>
        <taxon>Plagiorchiida</taxon>
        <taxon>Pronocephalata</taxon>
        <taxon>Paramphistomoidea</taxon>
        <taxon>Paramphistomidae</taxon>
        <taxon>Calicophoron</taxon>
    </lineage>
</organism>
<keyword evidence="1" id="KW-0863">Zinc-finger</keyword>
<evidence type="ECO:0000256" key="2">
    <source>
        <dbReference type="SAM" id="MobiDB-lite"/>
    </source>
</evidence>
<evidence type="ECO:0000259" key="3">
    <source>
        <dbReference type="PROSITE" id="PS50158"/>
    </source>
</evidence>
<dbReference type="SUPFAM" id="SSF57756">
    <property type="entry name" value="Retrovirus zinc finger-like domains"/>
    <property type="match status" value="1"/>
</dbReference>
<dbReference type="Gene3D" id="4.10.60.10">
    <property type="entry name" value="Zinc finger, CCHC-type"/>
    <property type="match status" value="1"/>
</dbReference>
<dbReference type="EMBL" id="CAXLJL010000656">
    <property type="protein sequence ID" value="CAL5139818.1"/>
    <property type="molecule type" value="Genomic_DNA"/>
</dbReference>
<dbReference type="SMART" id="SM00343">
    <property type="entry name" value="ZnF_C2HC"/>
    <property type="match status" value="1"/>
</dbReference>
<feature type="region of interest" description="Disordered" evidence="2">
    <location>
        <begin position="261"/>
        <end position="293"/>
    </location>
</feature>
<evidence type="ECO:0000313" key="5">
    <source>
        <dbReference type="Proteomes" id="UP001497525"/>
    </source>
</evidence>
<evidence type="ECO:0000313" key="4">
    <source>
        <dbReference type="EMBL" id="CAL5139818.1"/>
    </source>
</evidence>
<dbReference type="PROSITE" id="PS50158">
    <property type="entry name" value="ZF_CCHC"/>
    <property type="match status" value="1"/>
</dbReference>
<sequence length="293" mass="33070">MSTSENDLREMPVLSMLKEDSVNSADHTARSSTRHLPLPVPEKLSPGADFKVWELVTRRYASHFPAELQIDVVIGLLSSECLSKIADEDLPEDMEGLFNLLRRRLSGLHPALTYRREFHGYSQVRGKCLTEYLTQLRRLAHLGYPDEPQPAHEQRVLERFLTGITQTHAQREFGVHPPRTLEEAQASAEVMDSIEASLCSEMDAVSFSSWSPSVGPTVRMNRMPSPPSLDRVSPRRVHFDDRRRNRCYACGGTGHLARECANTRNQRGTNNGRSPTRNYPPRGTSPSKEARLP</sequence>
<name>A0AAV2TTP7_CALDB</name>
<protein>
    <recommendedName>
        <fullName evidence="3">CCHC-type domain-containing protein</fullName>
    </recommendedName>
</protein>
<dbReference type="GO" id="GO:0008270">
    <property type="term" value="F:zinc ion binding"/>
    <property type="evidence" value="ECO:0007669"/>
    <property type="project" value="UniProtKB-KW"/>
</dbReference>
<dbReference type="Pfam" id="PF00098">
    <property type="entry name" value="zf-CCHC"/>
    <property type="match status" value="1"/>
</dbReference>